<dbReference type="InterPro" id="IPR051560">
    <property type="entry name" value="MAM_domain-containing"/>
</dbReference>
<protein>
    <recommendedName>
        <fullName evidence="1">MAM domain-containing protein</fullName>
    </recommendedName>
</protein>
<dbReference type="PANTHER" id="PTHR23282">
    <property type="entry name" value="APICAL ENDOSOMAL GLYCOPROTEIN PRECURSOR"/>
    <property type="match status" value="1"/>
</dbReference>
<dbReference type="Gene3D" id="2.60.120.200">
    <property type="match status" value="1"/>
</dbReference>
<dbReference type="EMBL" id="JBFDAA010000008">
    <property type="protein sequence ID" value="KAL1130358.1"/>
    <property type="molecule type" value="Genomic_DNA"/>
</dbReference>
<dbReference type="PANTHER" id="PTHR23282:SF101">
    <property type="entry name" value="MAM DOMAIN-CONTAINING PROTEIN"/>
    <property type="match status" value="1"/>
</dbReference>
<dbReference type="SMART" id="SM00137">
    <property type="entry name" value="MAM"/>
    <property type="match status" value="1"/>
</dbReference>
<dbReference type="InterPro" id="IPR000998">
    <property type="entry name" value="MAM_dom"/>
</dbReference>
<dbReference type="PROSITE" id="PS50060">
    <property type="entry name" value="MAM_2"/>
    <property type="match status" value="1"/>
</dbReference>
<dbReference type="CDD" id="cd06263">
    <property type="entry name" value="MAM"/>
    <property type="match status" value="1"/>
</dbReference>
<comment type="caution">
    <text evidence="2">The sequence shown here is derived from an EMBL/GenBank/DDBJ whole genome shotgun (WGS) entry which is preliminary data.</text>
</comment>
<evidence type="ECO:0000313" key="2">
    <source>
        <dbReference type="EMBL" id="KAL1130358.1"/>
    </source>
</evidence>
<feature type="domain" description="MAM" evidence="1">
    <location>
        <begin position="5"/>
        <end position="169"/>
    </location>
</feature>
<dbReference type="InterPro" id="IPR013320">
    <property type="entry name" value="ConA-like_dom_sf"/>
</dbReference>
<evidence type="ECO:0000313" key="3">
    <source>
        <dbReference type="Proteomes" id="UP001558652"/>
    </source>
</evidence>
<evidence type="ECO:0000259" key="1">
    <source>
        <dbReference type="PROSITE" id="PS50060"/>
    </source>
</evidence>
<name>A0ABD0Z2L8_9HEMI</name>
<dbReference type="SUPFAM" id="SSF49899">
    <property type="entry name" value="Concanavalin A-like lectins/glucanases"/>
    <property type="match status" value="1"/>
</dbReference>
<sequence length="184" mass="20254">MVRAGECRFERDMCGWSNGTDKGSASWRLATATRRPANLADKTFGAPDGYVYYDLFNQILGSNMVRLISPLIPASEDTQLCLSFWYAAFGAGDSALMQVMRQDNGSSNNDLEKIWSLEAKNMDTTRPLWMPAQVTVESGTNFHIILEGQATNGGFAVDDITFTPGVCPTRPDKAEIKSQEIKSP</sequence>
<dbReference type="Proteomes" id="UP001558652">
    <property type="component" value="Unassembled WGS sequence"/>
</dbReference>
<organism evidence="2 3">
    <name type="scientific">Ranatra chinensis</name>
    <dbReference type="NCBI Taxonomy" id="642074"/>
    <lineage>
        <taxon>Eukaryota</taxon>
        <taxon>Metazoa</taxon>
        <taxon>Ecdysozoa</taxon>
        <taxon>Arthropoda</taxon>
        <taxon>Hexapoda</taxon>
        <taxon>Insecta</taxon>
        <taxon>Pterygota</taxon>
        <taxon>Neoptera</taxon>
        <taxon>Paraneoptera</taxon>
        <taxon>Hemiptera</taxon>
        <taxon>Heteroptera</taxon>
        <taxon>Panheteroptera</taxon>
        <taxon>Nepomorpha</taxon>
        <taxon>Nepidae</taxon>
        <taxon>Ranatrinae</taxon>
        <taxon>Ranatra</taxon>
    </lineage>
</organism>
<proteinExistence type="predicted"/>
<keyword evidence="3" id="KW-1185">Reference proteome</keyword>
<accession>A0ABD0Z2L8</accession>
<gene>
    <name evidence="2" type="ORF">AAG570_013296</name>
</gene>
<dbReference type="AlphaFoldDB" id="A0ABD0Z2L8"/>
<dbReference type="Pfam" id="PF00629">
    <property type="entry name" value="MAM"/>
    <property type="match status" value="1"/>
</dbReference>
<reference evidence="2 3" key="1">
    <citation type="submission" date="2024-07" db="EMBL/GenBank/DDBJ databases">
        <title>Chromosome-level genome assembly of the water stick insect Ranatra chinensis (Heteroptera: Nepidae).</title>
        <authorList>
            <person name="Liu X."/>
        </authorList>
    </citation>
    <scope>NUCLEOTIDE SEQUENCE [LARGE SCALE GENOMIC DNA]</scope>
    <source>
        <strain evidence="2">Cailab_2021Rc</strain>
        <tissue evidence="2">Muscle</tissue>
    </source>
</reference>